<protein>
    <recommendedName>
        <fullName evidence="5">Nucleotide-diphospho-sugar transferase</fullName>
    </recommendedName>
</protein>
<dbReference type="Gene3D" id="3.90.550.10">
    <property type="entry name" value="Spore Coat Polysaccharide Biosynthesis Protein SpsA, Chain A"/>
    <property type="match status" value="1"/>
</dbReference>
<feature type="coiled-coil region" evidence="1">
    <location>
        <begin position="350"/>
        <end position="377"/>
    </location>
</feature>
<dbReference type="AlphaFoldDB" id="A0A8K0PC90"/>
<dbReference type="EMBL" id="JAESVG020000006">
    <property type="protein sequence ID" value="KAG8626625.1"/>
    <property type="molecule type" value="Genomic_DNA"/>
</dbReference>
<dbReference type="SUPFAM" id="SSF53448">
    <property type="entry name" value="Nucleotide-diphospho-sugar transferases"/>
    <property type="match status" value="1"/>
</dbReference>
<gene>
    <name evidence="3" type="ORF">KVT40_005570</name>
</gene>
<feature type="compositionally biased region" description="Basic and acidic residues" evidence="2">
    <location>
        <begin position="19"/>
        <end position="28"/>
    </location>
</feature>
<keyword evidence="4" id="KW-1185">Reference proteome</keyword>
<evidence type="ECO:0008006" key="5">
    <source>
        <dbReference type="Google" id="ProtNLM"/>
    </source>
</evidence>
<name>A0A8K0PC90_9PEZI</name>
<comment type="caution">
    <text evidence="3">The sequence shown here is derived from an EMBL/GenBank/DDBJ whole genome shotgun (WGS) entry which is preliminary data.</text>
</comment>
<keyword evidence="1" id="KW-0175">Coiled coil</keyword>
<dbReference type="Proteomes" id="UP000809789">
    <property type="component" value="Unassembled WGS sequence"/>
</dbReference>
<dbReference type="PANTHER" id="PTHR11183">
    <property type="entry name" value="GLYCOGENIN SUBFAMILY MEMBER"/>
    <property type="match status" value="1"/>
</dbReference>
<sequence>MPLEETPSFPEPVPEPEPVTEHEYEHEQAQNPTPVSVAVSVPKPVIPVSHDLPHRIPNDEPRAVSIPGVKARFAFATFLSGSEKEYPYEIDTYFIATRLLVWQLLHSKETKSQNYTVPVIVIVAERVPEHQRQRLRKDGAVVVQVPSLSASWTKAGWSGWDSVLTKLRLFEFTDFERIAFLDVDTVLSKPIDDVFDDPAVEERYNLRNIHMNIPGAIDAPDTYVFAGNAESAHGHEFPPTQEGRDWPNPRYLNAGFFVIKPDVEMLKYYLSVLEMPDSFDSKLPEQNLMNAIHRRDGNMPWQQVNTIYNIHYPNMTDVQKGVKSVHEKWWIMGKDVGKLRFWMQARRWQMEGYYEALDELEAQAAEQKKAQAESIRMESDFA</sequence>
<evidence type="ECO:0000313" key="3">
    <source>
        <dbReference type="EMBL" id="KAG8626625.1"/>
    </source>
</evidence>
<evidence type="ECO:0000313" key="4">
    <source>
        <dbReference type="Proteomes" id="UP000809789"/>
    </source>
</evidence>
<dbReference type="InterPro" id="IPR050587">
    <property type="entry name" value="GNT1/Glycosyltrans_8"/>
</dbReference>
<evidence type="ECO:0000256" key="1">
    <source>
        <dbReference type="SAM" id="Coils"/>
    </source>
</evidence>
<organism evidence="3 4">
    <name type="scientific">Elsinoe batatas</name>
    <dbReference type="NCBI Taxonomy" id="2601811"/>
    <lineage>
        <taxon>Eukaryota</taxon>
        <taxon>Fungi</taxon>
        <taxon>Dikarya</taxon>
        <taxon>Ascomycota</taxon>
        <taxon>Pezizomycotina</taxon>
        <taxon>Dothideomycetes</taxon>
        <taxon>Dothideomycetidae</taxon>
        <taxon>Myriangiales</taxon>
        <taxon>Elsinoaceae</taxon>
        <taxon>Elsinoe</taxon>
    </lineage>
</organism>
<proteinExistence type="predicted"/>
<evidence type="ECO:0000256" key="2">
    <source>
        <dbReference type="SAM" id="MobiDB-lite"/>
    </source>
</evidence>
<dbReference type="InterPro" id="IPR029044">
    <property type="entry name" value="Nucleotide-diphossugar_trans"/>
</dbReference>
<dbReference type="OrthoDB" id="2014201at2759"/>
<accession>A0A8K0PC90</accession>
<feature type="region of interest" description="Disordered" evidence="2">
    <location>
        <begin position="1"/>
        <end position="34"/>
    </location>
</feature>
<reference evidence="3" key="1">
    <citation type="submission" date="2021-07" db="EMBL/GenBank/DDBJ databases">
        <title>Elsinoe batatas strain:CRI-CJ2 Genome sequencing and assembly.</title>
        <authorList>
            <person name="Huang L."/>
        </authorList>
    </citation>
    <scope>NUCLEOTIDE SEQUENCE</scope>
    <source>
        <strain evidence="3">CRI-CJ2</strain>
    </source>
</reference>